<evidence type="ECO:0000313" key="2">
    <source>
        <dbReference type="EMBL" id="KAF2786633.1"/>
    </source>
</evidence>
<dbReference type="OrthoDB" id="5377226at2759"/>
<dbReference type="AlphaFoldDB" id="A0A6A6WRN8"/>
<protein>
    <submittedName>
        <fullName evidence="2">Uncharacterized protein</fullName>
    </submittedName>
</protein>
<dbReference type="Proteomes" id="UP000799757">
    <property type="component" value="Unassembled WGS sequence"/>
</dbReference>
<dbReference type="EMBL" id="MU002431">
    <property type="protein sequence ID" value="KAF2786633.1"/>
    <property type="molecule type" value="Genomic_DNA"/>
</dbReference>
<name>A0A6A6WRN8_9PLEO</name>
<feature type="compositionally biased region" description="Polar residues" evidence="1">
    <location>
        <begin position="10"/>
        <end position="21"/>
    </location>
</feature>
<feature type="region of interest" description="Disordered" evidence="1">
    <location>
        <begin position="1"/>
        <end position="24"/>
    </location>
</feature>
<accession>A0A6A6WRN8</accession>
<sequence>MDGDPAEGPSSITYMPLQRSSPPAGRALHKRHALVHTVSDNNTWTTLFTQTPTTYLATETRPQKQLKRTLPKKVPVLVKSTSHLMDIESELSSSASPRSSTSPTLDLRPCHICHTAPKRKKDLENYDECRRCQEHTCFICVRQCGDGCREKICRKCCVEVGEEGDTLCLDCYDRNVNS</sequence>
<gene>
    <name evidence="2" type="ORF">K505DRAFT_330226</name>
</gene>
<keyword evidence="3" id="KW-1185">Reference proteome</keyword>
<evidence type="ECO:0000313" key="3">
    <source>
        <dbReference type="Proteomes" id="UP000799757"/>
    </source>
</evidence>
<evidence type="ECO:0000256" key="1">
    <source>
        <dbReference type="SAM" id="MobiDB-lite"/>
    </source>
</evidence>
<proteinExistence type="predicted"/>
<reference evidence="2" key="1">
    <citation type="journal article" date="2020" name="Stud. Mycol.">
        <title>101 Dothideomycetes genomes: a test case for predicting lifestyles and emergence of pathogens.</title>
        <authorList>
            <person name="Haridas S."/>
            <person name="Albert R."/>
            <person name="Binder M."/>
            <person name="Bloem J."/>
            <person name="Labutti K."/>
            <person name="Salamov A."/>
            <person name="Andreopoulos B."/>
            <person name="Baker S."/>
            <person name="Barry K."/>
            <person name="Bills G."/>
            <person name="Bluhm B."/>
            <person name="Cannon C."/>
            <person name="Castanera R."/>
            <person name="Culley D."/>
            <person name="Daum C."/>
            <person name="Ezra D."/>
            <person name="Gonzalez J."/>
            <person name="Henrissat B."/>
            <person name="Kuo A."/>
            <person name="Liang C."/>
            <person name="Lipzen A."/>
            <person name="Lutzoni F."/>
            <person name="Magnuson J."/>
            <person name="Mondo S."/>
            <person name="Nolan M."/>
            <person name="Ohm R."/>
            <person name="Pangilinan J."/>
            <person name="Park H.-J."/>
            <person name="Ramirez L."/>
            <person name="Alfaro M."/>
            <person name="Sun H."/>
            <person name="Tritt A."/>
            <person name="Yoshinaga Y."/>
            <person name="Zwiers L.-H."/>
            <person name="Turgeon B."/>
            <person name="Goodwin S."/>
            <person name="Spatafora J."/>
            <person name="Crous P."/>
            <person name="Grigoriev I."/>
        </authorList>
    </citation>
    <scope>NUCLEOTIDE SEQUENCE</scope>
    <source>
        <strain evidence="2">CBS 109.77</strain>
    </source>
</reference>
<organism evidence="2 3">
    <name type="scientific">Melanomma pulvis-pyrius CBS 109.77</name>
    <dbReference type="NCBI Taxonomy" id="1314802"/>
    <lineage>
        <taxon>Eukaryota</taxon>
        <taxon>Fungi</taxon>
        <taxon>Dikarya</taxon>
        <taxon>Ascomycota</taxon>
        <taxon>Pezizomycotina</taxon>
        <taxon>Dothideomycetes</taxon>
        <taxon>Pleosporomycetidae</taxon>
        <taxon>Pleosporales</taxon>
        <taxon>Melanommataceae</taxon>
        <taxon>Melanomma</taxon>
    </lineage>
</organism>